<feature type="active site" description="Proton donor" evidence="3">
    <location>
        <position position="110"/>
    </location>
</feature>
<keyword evidence="7" id="KW-1185">Reference proteome</keyword>
<dbReference type="Proteomes" id="UP001632038">
    <property type="component" value="Unassembled WGS sequence"/>
</dbReference>
<evidence type="ECO:0000259" key="5">
    <source>
        <dbReference type="PROSITE" id="PS51762"/>
    </source>
</evidence>
<dbReference type="SUPFAM" id="SSF49899">
    <property type="entry name" value="Concanavalin A-like lectins/glucanases"/>
    <property type="match status" value="1"/>
</dbReference>
<dbReference type="GO" id="GO:0016798">
    <property type="term" value="F:hydrolase activity, acting on glycosyl bonds"/>
    <property type="evidence" value="ECO:0007669"/>
    <property type="project" value="UniProtKB-KW"/>
</dbReference>
<keyword evidence="2" id="KW-0326">Glycosidase</keyword>
<evidence type="ECO:0000256" key="2">
    <source>
        <dbReference type="ARBA" id="ARBA00023295"/>
    </source>
</evidence>
<dbReference type="AlphaFoldDB" id="A0ABD3DKF4"/>
<dbReference type="Gene3D" id="2.60.120.200">
    <property type="match status" value="1"/>
</dbReference>
<protein>
    <recommendedName>
        <fullName evidence="5">GH16 domain-containing protein</fullName>
    </recommendedName>
</protein>
<feature type="chain" id="PRO_5044775993" description="GH16 domain-containing protein" evidence="4">
    <location>
        <begin position="24"/>
        <end position="164"/>
    </location>
</feature>
<comment type="caution">
    <text evidence="6">The sequence shown here is derived from an EMBL/GenBank/DDBJ whole genome shotgun (WGS) entry which is preliminary data.</text>
</comment>
<evidence type="ECO:0000313" key="7">
    <source>
        <dbReference type="Proteomes" id="UP001632038"/>
    </source>
</evidence>
<evidence type="ECO:0000256" key="1">
    <source>
        <dbReference type="ARBA" id="ARBA00022801"/>
    </source>
</evidence>
<organism evidence="6 7">
    <name type="scientific">Castilleja foliolosa</name>
    <dbReference type="NCBI Taxonomy" id="1961234"/>
    <lineage>
        <taxon>Eukaryota</taxon>
        <taxon>Viridiplantae</taxon>
        <taxon>Streptophyta</taxon>
        <taxon>Embryophyta</taxon>
        <taxon>Tracheophyta</taxon>
        <taxon>Spermatophyta</taxon>
        <taxon>Magnoliopsida</taxon>
        <taxon>eudicotyledons</taxon>
        <taxon>Gunneridae</taxon>
        <taxon>Pentapetalae</taxon>
        <taxon>asterids</taxon>
        <taxon>lamiids</taxon>
        <taxon>Lamiales</taxon>
        <taxon>Orobanchaceae</taxon>
        <taxon>Pedicularideae</taxon>
        <taxon>Castillejinae</taxon>
        <taxon>Castilleja</taxon>
    </lineage>
</organism>
<reference evidence="7" key="1">
    <citation type="journal article" date="2024" name="IScience">
        <title>Strigolactones Initiate the Formation of Haustorium-like Structures in Castilleja.</title>
        <authorList>
            <person name="Buerger M."/>
            <person name="Peterson D."/>
            <person name="Chory J."/>
        </authorList>
    </citation>
    <scope>NUCLEOTIDE SEQUENCE [LARGE SCALE GENOMIC DNA]</scope>
</reference>
<gene>
    <name evidence="6" type="ORF">CASFOL_016467</name>
</gene>
<dbReference type="InterPro" id="IPR000757">
    <property type="entry name" value="Beta-glucanase-like"/>
</dbReference>
<dbReference type="InterPro" id="IPR013320">
    <property type="entry name" value="ConA-like_dom_sf"/>
</dbReference>
<dbReference type="EMBL" id="JAVIJP010000017">
    <property type="protein sequence ID" value="KAL3641499.1"/>
    <property type="molecule type" value="Genomic_DNA"/>
</dbReference>
<dbReference type="InterPro" id="IPR044791">
    <property type="entry name" value="Beta-glucanase/XTH"/>
</dbReference>
<evidence type="ECO:0000313" key="6">
    <source>
        <dbReference type="EMBL" id="KAL3641499.1"/>
    </source>
</evidence>
<dbReference type="Pfam" id="PF00722">
    <property type="entry name" value="Glyco_hydro_16"/>
    <property type="match status" value="1"/>
</dbReference>
<accession>A0ABD3DKF4</accession>
<proteinExistence type="predicted"/>
<dbReference type="InterPro" id="IPR008264">
    <property type="entry name" value="Beta_glucanase"/>
</dbReference>
<feature type="signal peptide" evidence="4">
    <location>
        <begin position="1"/>
        <end position="23"/>
    </location>
</feature>
<name>A0ABD3DKF4_9LAMI</name>
<evidence type="ECO:0000256" key="3">
    <source>
        <dbReference type="PIRSR" id="PIRSR608264-1"/>
    </source>
</evidence>
<keyword evidence="1" id="KW-0378">Hydrolase</keyword>
<evidence type="ECO:0000256" key="4">
    <source>
        <dbReference type="SAM" id="SignalP"/>
    </source>
</evidence>
<dbReference type="PROSITE" id="PS51762">
    <property type="entry name" value="GH16_2"/>
    <property type="match status" value="1"/>
</dbReference>
<dbReference type="PRINTS" id="PR00737">
    <property type="entry name" value="GLHYDRLASE16"/>
</dbReference>
<keyword evidence="4" id="KW-0732">Signal</keyword>
<dbReference type="PANTHER" id="PTHR31062">
    <property type="entry name" value="XYLOGLUCAN ENDOTRANSGLUCOSYLASE/HYDROLASE PROTEIN 8-RELATED"/>
    <property type="match status" value="1"/>
</dbReference>
<feature type="domain" description="GH16" evidence="5">
    <location>
        <begin position="21"/>
        <end position="164"/>
    </location>
</feature>
<feature type="active site" description="Nucleophile" evidence="3">
    <location>
        <position position="106"/>
    </location>
</feature>
<sequence>MARFYLSLCSIILWLCCVNCSVSKNEPFDDNYITDWGHQQFTFLDDRTQVQIQINEYSGGGFRSKDPYGSGYFKTSLKMPKNSTGIATTFYLTSLEDNAPGGNHDELDFELLGRNGPPYVLNTNVFARDGGNREQQFNLWFDPTADFHDYAILWNDKQIVVLRR</sequence>